<dbReference type="EMBL" id="FCOE02000039">
    <property type="protein sequence ID" value="SAK93905.1"/>
    <property type="molecule type" value="Genomic_DNA"/>
</dbReference>
<gene>
    <name evidence="1" type="ORF">AWB80_06887</name>
</gene>
<dbReference type="Proteomes" id="UP000054911">
    <property type="component" value="Unassembled WGS sequence"/>
</dbReference>
<keyword evidence="2" id="KW-1185">Reference proteome</keyword>
<accession>A0A158DH99</accession>
<protein>
    <submittedName>
        <fullName evidence="1">Uncharacterized protein</fullName>
    </submittedName>
</protein>
<comment type="caution">
    <text evidence="1">The sequence shown here is derived from an EMBL/GenBank/DDBJ whole genome shotgun (WGS) entry which is preliminary data.</text>
</comment>
<evidence type="ECO:0000313" key="2">
    <source>
        <dbReference type="Proteomes" id="UP000054911"/>
    </source>
</evidence>
<evidence type="ECO:0000313" key="1">
    <source>
        <dbReference type="EMBL" id="SAK93905.1"/>
    </source>
</evidence>
<name>A0A158DH99_9BURK</name>
<organism evidence="1 2">
    <name type="scientific">Caballeronia pedi</name>
    <dbReference type="NCBI Taxonomy" id="1777141"/>
    <lineage>
        <taxon>Bacteria</taxon>
        <taxon>Pseudomonadati</taxon>
        <taxon>Pseudomonadota</taxon>
        <taxon>Betaproteobacteria</taxon>
        <taxon>Burkholderiales</taxon>
        <taxon>Burkholderiaceae</taxon>
        <taxon>Caballeronia</taxon>
    </lineage>
</organism>
<reference evidence="1" key="1">
    <citation type="submission" date="2016-01" db="EMBL/GenBank/DDBJ databases">
        <authorList>
            <person name="Peeters C."/>
        </authorList>
    </citation>
    <scope>NUCLEOTIDE SEQUENCE [LARGE SCALE GENOMIC DNA]</scope>
    <source>
        <strain evidence="1">LMG 29323</strain>
    </source>
</reference>
<dbReference type="STRING" id="1777141.AWB80_06887"/>
<proteinExistence type="predicted"/>
<sequence>MRYIFGALILGLALFPRYSPEPDVKTGAIQYYLSDTDPDYRYLEGLQRSRGQCKKIMSKETEIAVLRGGIARDCATTQGDWMCAKAFKALDWYEKTTPTTRCEPTFNEFFEQFYGAELGFVLSERGVTERPKIGSLKFGDLNDHALRFNDRVQYIITTNPDLNTLIPEVIRCVINLLVIEKKEDGFSIIFNPKIAEQRLRDHPEEQKYLLGLLDNFVKNEEVPIPFEFGALMNYYYSPLHKRVLAAISDESAHFLIAHEYAHALLHHDTKDAYVQSTEGQKVEVLQRPFAQEFEADEKGFELWLEVLKEADLDDKLSGVIVSSPDVFLTICEMLQVRQDILRVPSVSRFPDPSIRRARIRALMLKYKLRDEGKTDFGMLFHSAARMALSGDVQ</sequence>
<dbReference type="AlphaFoldDB" id="A0A158DH99"/>